<dbReference type="InterPro" id="IPR051839">
    <property type="entry name" value="RD_transcriptional_regulator"/>
</dbReference>
<protein>
    <submittedName>
        <fullName evidence="2">Unannotated protein</fullName>
    </submittedName>
</protein>
<dbReference type="EMBL" id="CAEZSR010000325">
    <property type="protein sequence ID" value="CAB4601115.1"/>
    <property type="molecule type" value="Genomic_DNA"/>
</dbReference>
<evidence type="ECO:0000313" key="2">
    <source>
        <dbReference type="EMBL" id="CAB4601115.1"/>
    </source>
</evidence>
<gene>
    <name evidence="2" type="ORF">UFOPK1493_04328</name>
</gene>
<keyword evidence="1" id="KW-0175">Coiled coil</keyword>
<sequence length="103" mass="11297">MSTGKGSGRSRRKFTPEFKAEVVAMVEASGGKIAQVAREMRLHDSSVGNWVREAREAKAGNAPTAAERAEIRELKAELERVTRERDILGKAVAYFSASHPKNV</sequence>
<dbReference type="InterPro" id="IPR009057">
    <property type="entry name" value="Homeodomain-like_sf"/>
</dbReference>
<dbReference type="GO" id="GO:0004803">
    <property type="term" value="F:transposase activity"/>
    <property type="evidence" value="ECO:0007669"/>
    <property type="project" value="InterPro"/>
</dbReference>
<dbReference type="Gene3D" id="1.10.10.60">
    <property type="entry name" value="Homeodomain-like"/>
    <property type="match status" value="1"/>
</dbReference>
<name>A0A6J6GQF5_9ZZZZ</name>
<feature type="coiled-coil region" evidence="1">
    <location>
        <begin position="64"/>
        <end position="91"/>
    </location>
</feature>
<accession>A0A6J6GQF5</accession>
<dbReference type="PANTHER" id="PTHR33215">
    <property type="entry name" value="PROTEIN DISTAL ANTENNA"/>
    <property type="match status" value="1"/>
</dbReference>
<dbReference type="SUPFAM" id="SSF46689">
    <property type="entry name" value="Homeodomain-like"/>
    <property type="match status" value="1"/>
</dbReference>
<dbReference type="GO" id="GO:0003677">
    <property type="term" value="F:DNA binding"/>
    <property type="evidence" value="ECO:0007669"/>
    <property type="project" value="InterPro"/>
</dbReference>
<dbReference type="Pfam" id="PF01527">
    <property type="entry name" value="HTH_Tnp_1"/>
    <property type="match status" value="1"/>
</dbReference>
<proteinExistence type="predicted"/>
<reference evidence="2" key="1">
    <citation type="submission" date="2020-05" db="EMBL/GenBank/DDBJ databases">
        <authorList>
            <person name="Chiriac C."/>
            <person name="Salcher M."/>
            <person name="Ghai R."/>
            <person name="Kavagutti S V."/>
        </authorList>
    </citation>
    <scope>NUCLEOTIDE SEQUENCE</scope>
</reference>
<organism evidence="2">
    <name type="scientific">freshwater metagenome</name>
    <dbReference type="NCBI Taxonomy" id="449393"/>
    <lineage>
        <taxon>unclassified sequences</taxon>
        <taxon>metagenomes</taxon>
        <taxon>ecological metagenomes</taxon>
    </lineage>
</organism>
<evidence type="ECO:0000256" key="1">
    <source>
        <dbReference type="SAM" id="Coils"/>
    </source>
</evidence>
<dbReference type="AlphaFoldDB" id="A0A6J6GQF5"/>
<dbReference type="GO" id="GO:0006313">
    <property type="term" value="P:DNA transposition"/>
    <property type="evidence" value="ECO:0007669"/>
    <property type="project" value="InterPro"/>
</dbReference>
<dbReference type="InterPro" id="IPR002514">
    <property type="entry name" value="Transposase_8"/>
</dbReference>
<dbReference type="PANTHER" id="PTHR33215:SF12">
    <property type="entry name" value="TRANSPOSASE INSN FOR INSERTION SEQUENCE ELEMENT IS911A-RELATED"/>
    <property type="match status" value="1"/>
</dbReference>